<protein>
    <submittedName>
        <fullName evidence="2">Extensin</fullName>
    </submittedName>
</protein>
<proteinExistence type="predicted"/>
<evidence type="ECO:0000313" key="2">
    <source>
        <dbReference type="EMBL" id="RJF93290.1"/>
    </source>
</evidence>
<feature type="domain" description="Extensin-like C-terminal" evidence="1">
    <location>
        <begin position="51"/>
        <end position="222"/>
    </location>
</feature>
<accession>A0A418WPX7</accession>
<dbReference type="OrthoDB" id="9809788at2"/>
<dbReference type="Pfam" id="PF06904">
    <property type="entry name" value="Extensin-like_C"/>
    <property type="match status" value="1"/>
</dbReference>
<dbReference type="Proteomes" id="UP000286100">
    <property type="component" value="Unassembled WGS sequence"/>
</dbReference>
<dbReference type="RefSeq" id="WP_119759568.1">
    <property type="nucleotide sequence ID" value="NZ_QYUM01000002.1"/>
</dbReference>
<name>A0A418WPX7_9SPHN</name>
<comment type="caution">
    <text evidence="2">The sequence shown here is derived from an EMBL/GenBank/DDBJ whole genome shotgun (WGS) entry which is preliminary data.</text>
</comment>
<dbReference type="PROSITE" id="PS51257">
    <property type="entry name" value="PROKAR_LIPOPROTEIN"/>
    <property type="match status" value="1"/>
</dbReference>
<sequence length="222" mass="24490">MFVRRGFRVLWVPLIASVMLAGCGGGSERARIPEKEPIYETPRLSERELRQCMADLRAAEVKYDPLPDRNFGGGCSAMDSVKLLDVGVPVANLGAMQCPLARTFAQWAFYAAMPAARKFLGSELVKIETMGSYACRNVNGASTGRLSEHAFANAVDVAAFILADGRRVTVTSGWHGSSDERAFLRALHQSACKRFQTVLGPDYNRAHYDHLHFDMGRGPYCR</sequence>
<reference evidence="2 3" key="1">
    <citation type="submission" date="2018-09" db="EMBL/GenBank/DDBJ databases">
        <authorList>
            <person name="Zhu H."/>
        </authorList>
    </citation>
    <scope>NUCLEOTIDE SEQUENCE [LARGE SCALE GENOMIC DNA]</scope>
    <source>
        <strain evidence="2 3">K2R01-6</strain>
    </source>
</reference>
<gene>
    <name evidence="2" type="ORF">D3876_02745</name>
</gene>
<organism evidence="2 3">
    <name type="scientific">Sphingomonas cavernae</name>
    <dbReference type="NCBI Taxonomy" id="2320861"/>
    <lineage>
        <taxon>Bacteria</taxon>
        <taxon>Pseudomonadati</taxon>
        <taxon>Pseudomonadota</taxon>
        <taxon>Alphaproteobacteria</taxon>
        <taxon>Sphingomonadales</taxon>
        <taxon>Sphingomonadaceae</taxon>
        <taxon>Sphingomonas</taxon>
    </lineage>
</organism>
<keyword evidence="3" id="KW-1185">Reference proteome</keyword>
<dbReference type="InterPro" id="IPR009683">
    <property type="entry name" value="Extensin-like_C"/>
</dbReference>
<dbReference type="AlphaFoldDB" id="A0A418WPX7"/>
<evidence type="ECO:0000259" key="1">
    <source>
        <dbReference type="Pfam" id="PF06904"/>
    </source>
</evidence>
<evidence type="ECO:0000313" key="3">
    <source>
        <dbReference type="Proteomes" id="UP000286100"/>
    </source>
</evidence>
<dbReference type="EMBL" id="QYUM01000002">
    <property type="protein sequence ID" value="RJF93290.1"/>
    <property type="molecule type" value="Genomic_DNA"/>
</dbReference>